<comment type="catalytic activity">
    <reaction evidence="12">
        <text>(2R)-2-phosphoglycerate = phosphoenolpyruvate + H2O</text>
        <dbReference type="Rhea" id="RHEA:10164"/>
        <dbReference type="ChEBI" id="CHEBI:15377"/>
        <dbReference type="ChEBI" id="CHEBI:58289"/>
        <dbReference type="ChEBI" id="CHEBI:58702"/>
        <dbReference type="EC" id="4.2.1.11"/>
    </reaction>
</comment>
<dbReference type="FunFam" id="3.30.390.10:FF:000001">
    <property type="entry name" value="Enolase"/>
    <property type="match status" value="1"/>
</dbReference>
<comment type="cofactor">
    <cofactor evidence="15">
        <name>Mg(2+)</name>
        <dbReference type="ChEBI" id="CHEBI:18420"/>
    </cofactor>
    <text evidence="15">Mg(2+) is required for catalysis and for stabilizing the dimer.</text>
</comment>
<dbReference type="PIRSF" id="PIRSF001400">
    <property type="entry name" value="Enolase"/>
    <property type="match status" value="1"/>
</dbReference>
<evidence type="ECO:0000256" key="9">
    <source>
        <dbReference type="ARBA" id="ARBA00023152"/>
    </source>
</evidence>
<keyword evidence="6 12" id="KW-0964">Secreted</keyword>
<feature type="binding site" evidence="12">
    <location>
        <position position="337"/>
    </location>
    <ligand>
        <name>(2R)-2-phosphoglycerate</name>
        <dbReference type="ChEBI" id="CHEBI:58289"/>
    </ligand>
</feature>
<dbReference type="InterPro" id="IPR020809">
    <property type="entry name" value="Enolase_CS"/>
</dbReference>
<feature type="binding site" evidence="12 15">
    <location>
        <position position="312"/>
    </location>
    <ligand>
        <name>Mg(2+)</name>
        <dbReference type="ChEBI" id="CHEBI:18420"/>
    </ligand>
</feature>
<evidence type="ECO:0000256" key="2">
    <source>
        <dbReference type="ARBA" id="ARBA00009604"/>
    </source>
</evidence>
<feature type="binding site" evidence="14">
    <location>
        <position position="155"/>
    </location>
    <ligand>
        <name>substrate</name>
    </ligand>
</feature>
<feature type="binding site" evidence="12">
    <location>
        <position position="388"/>
    </location>
    <ligand>
        <name>(2R)-2-phosphoglycerate</name>
        <dbReference type="ChEBI" id="CHEBI:58289"/>
    </ligand>
</feature>
<dbReference type="SMART" id="SM01192">
    <property type="entry name" value="Enolase_C"/>
    <property type="match status" value="1"/>
</dbReference>
<dbReference type="Gene3D" id="3.20.20.120">
    <property type="entry name" value="Enolase-like C-terminal domain"/>
    <property type="match status" value="1"/>
</dbReference>
<evidence type="ECO:0000313" key="18">
    <source>
        <dbReference type="EMBL" id="KUJ80850.1"/>
    </source>
</evidence>
<comment type="caution">
    <text evidence="18">The sequence shown here is derived from an EMBL/GenBank/DDBJ whole genome shotgun (WGS) entry which is preliminary data.</text>
</comment>
<evidence type="ECO:0000256" key="11">
    <source>
        <dbReference type="ARBA" id="ARBA00045763"/>
    </source>
</evidence>
<dbReference type="InterPro" id="IPR000941">
    <property type="entry name" value="Enolase"/>
</dbReference>
<feature type="binding site" evidence="14">
    <location>
        <begin position="364"/>
        <end position="367"/>
    </location>
    <ligand>
        <name>substrate</name>
    </ligand>
</feature>
<evidence type="ECO:0000256" key="3">
    <source>
        <dbReference type="ARBA" id="ARBA00012058"/>
    </source>
</evidence>
<evidence type="ECO:0000256" key="15">
    <source>
        <dbReference type="PIRSR" id="PIRSR001400-3"/>
    </source>
</evidence>
<dbReference type="PROSITE" id="PS00164">
    <property type="entry name" value="ENOLASE"/>
    <property type="match status" value="1"/>
</dbReference>
<feature type="binding site" evidence="14">
    <location>
        <position position="285"/>
    </location>
    <ligand>
        <name>substrate</name>
    </ligand>
</feature>
<dbReference type="InterPro" id="IPR029017">
    <property type="entry name" value="Enolase-like_N"/>
</dbReference>
<dbReference type="InterPro" id="IPR020811">
    <property type="entry name" value="Enolase_N"/>
</dbReference>
<evidence type="ECO:0000256" key="10">
    <source>
        <dbReference type="ARBA" id="ARBA00023239"/>
    </source>
</evidence>
<dbReference type="UniPathway" id="UPA00109">
    <property type="reaction ID" value="UER00187"/>
</dbReference>
<comment type="pathway">
    <text evidence="1 12">Carbohydrate degradation; glycolysis; pyruvate from D-glyceraldehyde 3-phosphate: step 4/5.</text>
</comment>
<dbReference type="GO" id="GO:0004634">
    <property type="term" value="F:phosphopyruvate hydratase activity"/>
    <property type="evidence" value="ECO:0007669"/>
    <property type="project" value="UniProtKB-UniRule"/>
</dbReference>
<dbReference type="SFLD" id="SFLDS00001">
    <property type="entry name" value="Enolase"/>
    <property type="match status" value="1"/>
</dbReference>
<feature type="binding site" evidence="12">
    <location>
        <position position="367"/>
    </location>
    <ligand>
        <name>(2R)-2-phosphoglycerate</name>
        <dbReference type="ChEBI" id="CHEBI:58289"/>
    </ligand>
</feature>
<gene>
    <name evidence="12 18" type="primary">eno</name>
    <name evidence="18" type="ORF">AVO45_07420</name>
</gene>
<dbReference type="Proteomes" id="UP000053791">
    <property type="component" value="Unassembled WGS sequence"/>
</dbReference>
<dbReference type="InterPro" id="IPR036849">
    <property type="entry name" value="Enolase-like_C_sf"/>
</dbReference>
<evidence type="ECO:0000256" key="8">
    <source>
        <dbReference type="ARBA" id="ARBA00022842"/>
    </source>
</evidence>
<evidence type="ECO:0000313" key="19">
    <source>
        <dbReference type="Proteomes" id="UP000053791"/>
    </source>
</evidence>
<feature type="binding site" evidence="14">
    <location>
        <position position="388"/>
    </location>
    <ligand>
        <name>substrate</name>
    </ligand>
</feature>
<keyword evidence="10 12" id="KW-0456">Lyase</keyword>
<dbReference type="Pfam" id="PF03952">
    <property type="entry name" value="Enolase_N"/>
    <property type="match status" value="1"/>
</dbReference>
<evidence type="ECO:0000256" key="14">
    <source>
        <dbReference type="PIRSR" id="PIRSR001400-2"/>
    </source>
</evidence>
<evidence type="ECO:0000256" key="13">
    <source>
        <dbReference type="PIRSR" id="PIRSR001400-1"/>
    </source>
</evidence>
<dbReference type="PANTHER" id="PTHR11902">
    <property type="entry name" value="ENOLASE"/>
    <property type="match status" value="1"/>
</dbReference>
<dbReference type="SMART" id="SM01193">
    <property type="entry name" value="Enolase_N"/>
    <property type="match status" value="1"/>
</dbReference>
<dbReference type="GO" id="GO:0006096">
    <property type="term" value="P:glycolytic process"/>
    <property type="evidence" value="ECO:0007669"/>
    <property type="project" value="UniProtKB-UniRule"/>
</dbReference>
<name>A0A0X3U5I4_9RHOB</name>
<feature type="domain" description="Enolase C-terminal TIM barrel" evidence="16">
    <location>
        <begin position="139"/>
        <end position="424"/>
    </location>
</feature>
<evidence type="ECO:0000256" key="5">
    <source>
        <dbReference type="ARBA" id="ARBA00022490"/>
    </source>
</evidence>
<dbReference type="CDD" id="cd03313">
    <property type="entry name" value="enolase"/>
    <property type="match status" value="1"/>
</dbReference>
<dbReference type="HAMAP" id="MF_00318">
    <property type="entry name" value="Enolase"/>
    <property type="match status" value="1"/>
</dbReference>
<accession>A0A0X3U5I4</accession>
<dbReference type="EC" id="4.2.1.11" evidence="3 12"/>
<keyword evidence="19" id="KW-1185">Reference proteome</keyword>
<dbReference type="STRING" id="1685379.AVO45_07420"/>
<evidence type="ECO:0000259" key="17">
    <source>
        <dbReference type="SMART" id="SM01193"/>
    </source>
</evidence>
<sequence length="424" mass="45134">MSTIIDIHAREILDSRGNPTVEVDVILEDGTMGRAAVPSGASTGAYEAVEKRDGDTSRYLGKGVLEAVAAVNGEIAEELVGFDATEQVAIDTTMIELDGTPNKGRLGANAILGVSLAVAKAAADFTTQPLYRYVGGTSARVLPVPMMNIINGGEHADNPIDIQEFMIMPVSASNIRDAVRMGAEVFHTLKKELSAAGLATGVGDEGGFAPNIASTREALDFVLKSIEKAGYKPGDDIYLALDCAATEYYKDGKYVLSGEGKTLSSDENVAYLAALVKDYPIISIEDGMSEDDWDGWKALTDELGGKVQLVGDDLFVTNPARLAEGIEKGCANSMLVKVNQIGSLTETLRAVDMAHRARYTNVMSHRSGETEDATIADLAVATNCGQIKTGSLARSDRLAKYNQLIRIEESLGEVAEYAGRSILR</sequence>
<feature type="binding site" evidence="12 15">
    <location>
        <position position="242"/>
    </location>
    <ligand>
        <name>Mg(2+)</name>
        <dbReference type="ChEBI" id="CHEBI:18420"/>
    </ligand>
</feature>
<comment type="similarity">
    <text evidence="2 12">Belongs to the enolase family.</text>
</comment>
<evidence type="ECO:0000256" key="1">
    <source>
        <dbReference type="ARBA" id="ARBA00005031"/>
    </source>
</evidence>
<dbReference type="SUPFAM" id="SSF51604">
    <property type="entry name" value="Enolase C-terminal domain-like"/>
    <property type="match status" value="1"/>
</dbReference>
<dbReference type="GO" id="GO:0009986">
    <property type="term" value="C:cell surface"/>
    <property type="evidence" value="ECO:0007669"/>
    <property type="project" value="UniProtKB-SubCell"/>
</dbReference>
<keyword evidence="7 12" id="KW-0479">Metal-binding</keyword>
<feature type="active site" description="Proton acceptor" evidence="12 13">
    <location>
        <position position="337"/>
    </location>
</feature>
<dbReference type="GO" id="GO:0000287">
    <property type="term" value="F:magnesium ion binding"/>
    <property type="evidence" value="ECO:0007669"/>
    <property type="project" value="UniProtKB-UniRule"/>
</dbReference>
<comment type="function">
    <text evidence="11 12">Catalyzes the reversible conversion of 2-phosphoglycerate (2-PG) into phosphoenolpyruvate (PEP). It is essential for the degradation of carbohydrates via glycolysis.</text>
</comment>
<dbReference type="AlphaFoldDB" id="A0A0X3U5I4"/>
<dbReference type="SFLD" id="SFLDG00178">
    <property type="entry name" value="enolase"/>
    <property type="match status" value="1"/>
</dbReference>
<dbReference type="FunFam" id="3.20.20.120:FF:000001">
    <property type="entry name" value="Enolase"/>
    <property type="match status" value="1"/>
</dbReference>
<keyword evidence="5 12" id="KW-0963">Cytoplasm</keyword>
<organism evidence="18 19">
    <name type="scientific">Ruegeria marisrubri</name>
    <dbReference type="NCBI Taxonomy" id="1685379"/>
    <lineage>
        <taxon>Bacteria</taxon>
        <taxon>Pseudomonadati</taxon>
        <taxon>Pseudomonadota</taxon>
        <taxon>Alphaproteobacteria</taxon>
        <taxon>Rhodobacterales</taxon>
        <taxon>Roseobacteraceae</taxon>
        <taxon>Ruegeria</taxon>
    </lineage>
</organism>
<feature type="binding site" evidence="12">
    <location>
        <position position="163"/>
    </location>
    <ligand>
        <name>(2R)-2-phosphoglycerate</name>
        <dbReference type="ChEBI" id="CHEBI:58289"/>
    </ligand>
</feature>
<dbReference type="OrthoDB" id="9804716at2"/>
<dbReference type="Pfam" id="PF00113">
    <property type="entry name" value="Enolase_C"/>
    <property type="match status" value="1"/>
</dbReference>
<reference evidence="18 19" key="1">
    <citation type="submission" date="2015-12" db="EMBL/GenBank/DDBJ databases">
        <authorList>
            <person name="Shamseldin A."/>
            <person name="Moawad H."/>
            <person name="Abd El-Rahim W.M."/>
            <person name="Sadowsky M.J."/>
        </authorList>
    </citation>
    <scope>NUCLEOTIDE SEQUENCE [LARGE SCALE GENOMIC DNA]</scope>
    <source>
        <strain evidence="18 19">ZGT118</strain>
    </source>
</reference>
<dbReference type="PRINTS" id="PR00148">
    <property type="entry name" value="ENOLASE"/>
</dbReference>
<feature type="binding site" evidence="14">
    <location>
        <position position="164"/>
    </location>
    <ligand>
        <name>substrate</name>
    </ligand>
</feature>
<keyword evidence="9 12" id="KW-0324">Glycolysis</keyword>
<dbReference type="NCBIfam" id="TIGR01060">
    <property type="entry name" value="eno"/>
    <property type="match status" value="1"/>
</dbReference>
<feature type="binding site" evidence="12 15">
    <location>
        <position position="285"/>
    </location>
    <ligand>
        <name>Mg(2+)</name>
        <dbReference type="ChEBI" id="CHEBI:18420"/>
    </ligand>
</feature>
<dbReference type="PANTHER" id="PTHR11902:SF1">
    <property type="entry name" value="ENOLASE"/>
    <property type="match status" value="1"/>
</dbReference>
<dbReference type="GO" id="GO:0000015">
    <property type="term" value="C:phosphopyruvate hydratase complex"/>
    <property type="evidence" value="ECO:0007669"/>
    <property type="project" value="InterPro"/>
</dbReference>
<dbReference type="EMBL" id="LQBQ01000012">
    <property type="protein sequence ID" value="KUJ80850.1"/>
    <property type="molecule type" value="Genomic_DNA"/>
</dbReference>
<proteinExistence type="inferred from homology"/>
<feature type="domain" description="Enolase N-terminal" evidence="17">
    <location>
        <begin position="4"/>
        <end position="134"/>
    </location>
</feature>
<dbReference type="SFLD" id="SFLDF00002">
    <property type="entry name" value="enolase"/>
    <property type="match status" value="1"/>
</dbReference>
<dbReference type="RefSeq" id="WP_068346525.1">
    <property type="nucleotide sequence ID" value="NZ_LQBQ01000012.1"/>
</dbReference>
<dbReference type="InterPro" id="IPR020810">
    <property type="entry name" value="Enolase_C"/>
</dbReference>
<feature type="binding site" evidence="12">
    <location>
        <position position="366"/>
    </location>
    <ligand>
        <name>(2R)-2-phosphoglycerate</name>
        <dbReference type="ChEBI" id="CHEBI:58289"/>
    </ligand>
</feature>
<comment type="subcellular location">
    <subcellularLocation>
        <location evidence="12">Cytoplasm</location>
    </subcellularLocation>
    <subcellularLocation>
        <location evidence="12">Secreted</location>
    </subcellularLocation>
    <subcellularLocation>
        <location evidence="12">Cell surface</location>
    </subcellularLocation>
    <text evidence="12">Fractions of enolase are present in both the cytoplasm and on the cell surface.</text>
</comment>
<dbReference type="Gene3D" id="3.30.390.10">
    <property type="entry name" value="Enolase-like, N-terminal domain"/>
    <property type="match status" value="1"/>
</dbReference>
<evidence type="ECO:0000256" key="7">
    <source>
        <dbReference type="ARBA" id="ARBA00022723"/>
    </source>
</evidence>
<dbReference type="GO" id="GO:0005576">
    <property type="term" value="C:extracellular region"/>
    <property type="evidence" value="ECO:0007669"/>
    <property type="project" value="UniProtKB-SubCell"/>
</dbReference>
<feature type="binding site" evidence="14">
    <location>
        <position position="312"/>
    </location>
    <ligand>
        <name>substrate</name>
    </ligand>
</feature>
<dbReference type="SUPFAM" id="SSF54826">
    <property type="entry name" value="Enolase N-terminal domain-like"/>
    <property type="match status" value="1"/>
</dbReference>
<evidence type="ECO:0000256" key="12">
    <source>
        <dbReference type="HAMAP-Rule" id="MF_00318"/>
    </source>
</evidence>
<comment type="cofactor">
    <cofactor evidence="12">
        <name>Mg(2+)</name>
        <dbReference type="ChEBI" id="CHEBI:18420"/>
    </cofactor>
    <text evidence="12">Binds a second Mg(2+) ion via substrate during catalysis.</text>
</comment>
<evidence type="ECO:0000256" key="6">
    <source>
        <dbReference type="ARBA" id="ARBA00022525"/>
    </source>
</evidence>
<feature type="active site" description="Proton donor" evidence="12 13">
    <location>
        <position position="205"/>
    </location>
</feature>
<protein>
    <recommendedName>
        <fullName evidence="4 12">Enolase</fullName>
        <ecNumber evidence="3 12">4.2.1.11</ecNumber>
    </recommendedName>
    <alternativeName>
        <fullName evidence="12">2-phospho-D-glycerate hydro-lyase</fullName>
    </alternativeName>
    <alternativeName>
        <fullName evidence="12">2-phosphoglycerate dehydratase</fullName>
    </alternativeName>
</protein>
<evidence type="ECO:0000256" key="4">
    <source>
        <dbReference type="ARBA" id="ARBA00017068"/>
    </source>
</evidence>
<keyword evidence="8 12" id="KW-0460">Magnesium</keyword>
<evidence type="ECO:0000259" key="16">
    <source>
        <dbReference type="SMART" id="SM01192"/>
    </source>
</evidence>